<comment type="caution">
    <text evidence="2">The sequence shown here is derived from an EMBL/GenBank/DDBJ whole genome shotgun (WGS) entry which is preliminary data.</text>
</comment>
<feature type="domain" description="ABC-three component systems C-terminal" evidence="1">
    <location>
        <begin position="125"/>
        <end position="370"/>
    </location>
</feature>
<keyword evidence="3" id="KW-1185">Reference proteome</keyword>
<sequence length="419" mass="47950">MTQVSAQISNSSAIPAWSGFVYQGKIAFYHAIGLLAGGDRNAHSLKVETLDDFVVHDINGAVLSLHQVKTMQSAYRSAYEKALIQAAKVNTQDCSNDTNRWFHVSTKLDDFSDREADISAGEYHVQFYSYEGGVKYVETGTVDEKLNEVVTLYLESNNLNITEILIEHKLAKLQMLLAARVNLAHHRNQHEKIRKFEAANSIPIYFTEIEECLKDEVIHDDDYEAILYKFRKALLERTDELLRFNQNDPSIDLNDLYKCRFVIANMDIERLTKLYFSKVPNQTDIALNGFSTTTVEMYLGIVSEIQGIRTENDLPHYYQSQAGTFLPTAMQFKRINQQINIDEIQGNIVGIRKNQVVQDVLYDYENLIVEMDISPFRLSDKSTNVGKFTDISEGDEKRITKINNVRFVSVRNARDEIND</sequence>
<proteinExistence type="predicted"/>
<evidence type="ECO:0000313" key="3">
    <source>
        <dbReference type="Proteomes" id="UP001203423"/>
    </source>
</evidence>
<dbReference type="Proteomes" id="UP001203423">
    <property type="component" value="Unassembled WGS sequence"/>
</dbReference>
<reference evidence="2 3" key="1">
    <citation type="submission" date="2022-01" db="EMBL/GenBank/DDBJ databases">
        <title>Whole genome-based taxonomy of the Shewanellaceae.</title>
        <authorList>
            <person name="Martin-Rodriguez A.J."/>
        </authorList>
    </citation>
    <scope>NUCLEOTIDE SEQUENCE [LARGE SCALE GENOMIC DNA]</scope>
    <source>
        <strain evidence="2 3">DSM 17177</strain>
    </source>
</reference>
<evidence type="ECO:0000313" key="2">
    <source>
        <dbReference type="EMBL" id="MCL1126273.1"/>
    </source>
</evidence>
<organism evidence="2 3">
    <name type="scientific">Shewanella surugensis</name>
    <dbReference type="NCBI Taxonomy" id="212020"/>
    <lineage>
        <taxon>Bacteria</taxon>
        <taxon>Pseudomonadati</taxon>
        <taxon>Pseudomonadota</taxon>
        <taxon>Gammaproteobacteria</taxon>
        <taxon>Alteromonadales</taxon>
        <taxon>Shewanellaceae</taxon>
        <taxon>Shewanella</taxon>
    </lineage>
</organism>
<dbReference type="EMBL" id="JAKIKS010000080">
    <property type="protein sequence ID" value="MCL1126273.1"/>
    <property type="molecule type" value="Genomic_DNA"/>
</dbReference>
<dbReference type="InterPro" id="IPR046920">
    <property type="entry name" value="ABC-3C_CTD1"/>
</dbReference>
<dbReference type="Pfam" id="PF20276">
    <property type="entry name" value="CTD1"/>
    <property type="match status" value="1"/>
</dbReference>
<evidence type="ECO:0000259" key="1">
    <source>
        <dbReference type="Pfam" id="PF20276"/>
    </source>
</evidence>
<protein>
    <recommendedName>
        <fullName evidence="1">ABC-three component systems C-terminal domain-containing protein</fullName>
    </recommendedName>
</protein>
<dbReference type="RefSeq" id="WP_248941661.1">
    <property type="nucleotide sequence ID" value="NZ_JAKIKS010000080.1"/>
</dbReference>
<gene>
    <name evidence="2" type="ORF">L2764_17750</name>
</gene>
<accession>A0ABT0LEZ3</accession>
<name>A0ABT0LEZ3_9GAMM</name>